<sequence length="52" mass="5741">MSAALNRLRGLAYRLGLRPRRGSILYSPSRDFALAGRRLADAFADAFEEALS</sequence>
<dbReference type="AlphaFoldDB" id="A0A024GYT3"/>
<organism evidence="1 2">
    <name type="scientific">Pseudarthrobacter siccitolerans</name>
    <dbReference type="NCBI Taxonomy" id="861266"/>
    <lineage>
        <taxon>Bacteria</taxon>
        <taxon>Bacillati</taxon>
        <taxon>Actinomycetota</taxon>
        <taxon>Actinomycetes</taxon>
        <taxon>Micrococcales</taxon>
        <taxon>Micrococcaceae</taxon>
        <taxon>Pseudarthrobacter</taxon>
    </lineage>
</organism>
<reference evidence="2" key="1">
    <citation type="journal article" date="2014" name="Genome Announc.">
        <title>Genome Sequence of Arthrobacter siccitolerans 4J27, a Xeroprotectant-Producing Desiccation-Tolerant Microorganism.</title>
        <authorList>
            <person name="Manzanera M."/>
            <person name="Santa-Cruz-Calvo L."/>
            <person name="Vilchez J.I."/>
            <person name="Garcia-Fontana C."/>
            <person name="Silva-Castro G.A."/>
            <person name="Calvo C."/>
            <person name="Gonzalez-Lopez J."/>
        </authorList>
    </citation>
    <scope>NUCLEOTIDE SEQUENCE [LARGE SCALE GENOMIC DNA]</scope>
    <source>
        <strain evidence="2">4J27</strain>
    </source>
</reference>
<evidence type="ECO:0000313" key="2">
    <source>
        <dbReference type="Proteomes" id="UP000035722"/>
    </source>
</evidence>
<dbReference type="Proteomes" id="UP000035722">
    <property type="component" value="Unassembled WGS sequence"/>
</dbReference>
<proteinExistence type="predicted"/>
<accession>A0A024GYT3</accession>
<keyword evidence="2" id="KW-1185">Reference proteome</keyword>
<protein>
    <submittedName>
        <fullName evidence="1">Uncharacterized protein</fullName>
    </submittedName>
</protein>
<dbReference type="RefSeq" id="WP_161799528.1">
    <property type="nucleotide sequence ID" value="NZ_CAQI01000028.1"/>
</dbReference>
<comment type="caution">
    <text evidence="1">The sequence shown here is derived from an EMBL/GenBank/DDBJ whole genome shotgun (WGS) entry which is preliminary data.</text>
</comment>
<evidence type="ECO:0000313" key="1">
    <source>
        <dbReference type="EMBL" id="CCQ44641.1"/>
    </source>
</evidence>
<gene>
    <name evidence="1" type="ORF">ARTSIC4J27_568</name>
</gene>
<dbReference type="STRING" id="861266.ARTSIC4J27_568"/>
<name>A0A024GYT3_9MICC</name>
<dbReference type="EMBL" id="CAQI01000028">
    <property type="protein sequence ID" value="CCQ44641.1"/>
    <property type="molecule type" value="Genomic_DNA"/>
</dbReference>